<evidence type="ECO:0000256" key="1">
    <source>
        <dbReference type="SAM" id="MobiDB-lite"/>
    </source>
</evidence>
<organism evidence="4 5">
    <name type="scientific">Cordyceps militaris</name>
    <name type="common">Caterpillar fungus</name>
    <name type="synonym">Clavaria militaris</name>
    <dbReference type="NCBI Taxonomy" id="73501"/>
    <lineage>
        <taxon>Eukaryota</taxon>
        <taxon>Fungi</taxon>
        <taxon>Dikarya</taxon>
        <taxon>Ascomycota</taxon>
        <taxon>Pezizomycotina</taxon>
        <taxon>Sordariomycetes</taxon>
        <taxon>Hypocreomycetidae</taxon>
        <taxon>Hypocreales</taxon>
        <taxon>Cordycipitaceae</taxon>
        <taxon>Cordyceps</taxon>
    </lineage>
</organism>
<dbReference type="PROSITE" id="PS51762">
    <property type="entry name" value="GH16_2"/>
    <property type="match status" value="1"/>
</dbReference>
<protein>
    <submittedName>
        <fullName evidence="4">Glycoside hydrolase family 16</fullName>
    </submittedName>
</protein>
<keyword evidence="2" id="KW-0472">Membrane</keyword>
<dbReference type="Gene3D" id="2.60.120.200">
    <property type="match status" value="1"/>
</dbReference>
<proteinExistence type="predicted"/>
<keyword evidence="2" id="KW-0812">Transmembrane</keyword>
<dbReference type="GO" id="GO:0004553">
    <property type="term" value="F:hydrolase activity, hydrolyzing O-glycosyl compounds"/>
    <property type="evidence" value="ECO:0007669"/>
    <property type="project" value="InterPro"/>
</dbReference>
<evidence type="ECO:0000313" key="5">
    <source>
        <dbReference type="Proteomes" id="UP000323067"/>
    </source>
</evidence>
<reference evidence="4 5" key="1">
    <citation type="journal article" date="2017" name="BMC Genomics">
        <title>Chromosome level assembly and secondary metabolite potential of the parasitic fungus Cordyceps militaris.</title>
        <authorList>
            <person name="Kramer G.J."/>
            <person name="Nodwell J.R."/>
        </authorList>
    </citation>
    <scope>NUCLEOTIDE SEQUENCE [LARGE SCALE GENOMIC DNA]</scope>
    <source>
        <strain evidence="4 5">ATCC 34164</strain>
    </source>
</reference>
<name>A0A2H4SFA0_CORMI</name>
<evidence type="ECO:0000313" key="4">
    <source>
        <dbReference type="EMBL" id="ATY61788.1"/>
    </source>
</evidence>
<dbReference type="SUPFAM" id="SSF49899">
    <property type="entry name" value="Concanavalin A-like lectins/glucanases"/>
    <property type="match status" value="1"/>
</dbReference>
<dbReference type="PANTHER" id="PTHR10963:SF42">
    <property type="entry name" value="PUTATIVE (AFU_ORTHOLOGUE AFUA_5G02280)-RELATED"/>
    <property type="match status" value="1"/>
</dbReference>
<feature type="transmembrane region" description="Helical" evidence="2">
    <location>
        <begin position="37"/>
        <end position="60"/>
    </location>
</feature>
<dbReference type="VEuPathDB" id="FungiDB:CCM_07711"/>
<dbReference type="Proteomes" id="UP000323067">
    <property type="component" value="Chromosome vii"/>
</dbReference>
<dbReference type="Pfam" id="PF26113">
    <property type="entry name" value="GH16_XgeA"/>
    <property type="match status" value="1"/>
</dbReference>
<keyword evidence="2" id="KW-1133">Transmembrane helix</keyword>
<dbReference type="CDD" id="cd02181">
    <property type="entry name" value="GH16_fungal_Lam16A_glucanase"/>
    <property type="match status" value="1"/>
</dbReference>
<feature type="domain" description="GH16" evidence="3">
    <location>
        <begin position="67"/>
        <end position="362"/>
    </location>
</feature>
<dbReference type="AlphaFoldDB" id="A0A2H4SFA0"/>
<dbReference type="PANTHER" id="PTHR10963">
    <property type="entry name" value="GLYCOSYL HYDROLASE-RELATED"/>
    <property type="match status" value="1"/>
</dbReference>
<gene>
    <name evidence="4" type="ORF">A9K55_007308</name>
</gene>
<keyword evidence="4" id="KW-0378">Hydrolase</keyword>
<dbReference type="VEuPathDB" id="FungiDB:A9K55_007308"/>
<dbReference type="OrthoDB" id="192832at2759"/>
<dbReference type="EMBL" id="CP023324">
    <property type="protein sequence ID" value="ATY61788.1"/>
    <property type="molecule type" value="Genomic_DNA"/>
</dbReference>
<dbReference type="InterPro" id="IPR013320">
    <property type="entry name" value="ConA-like_dom_sf"/>
</dbReference>
<dbReference type="InterPro" id="IPR000757">
    <property type="entry name" value="Beta-glucanase-like"/>
</dbReference>
<evidence type="ECO:0000259" key="3">
    <source>
        <dbReference type="PROSITE" id="PS51762"/>
    </source>
</evidence>
<dbReference type="GO" id="GO:0009251">
    <property type="term" value="P:glucan catabolic process"/>
    <property type="evidence" value="ECO:0007669"/>
    <property type="project" value="TreeGrafter"/>
</dbReference>
<accession>A0A2H4SFA0</accession>
<evidence type="ECO:0000256" key="2">
    <source>
        <dbReference type="SAM" id="Phobius"/>
    </source>
</evidence>
<sequence>MSGYEDDGDLVPHHGKPSRTATTKMPWWNPRYWARKVWIAVAVAVVIIVVVIGVAVGVTVSKNNAYPSYKALSYTLQDTCKEPPRHSGETFFDQFNYFNTYDPVQPMASYTTSARPTPSSMQVLAEPAIYPPSPADQCQNLTYATSSAAVIKVDTTVGPGSTPDASTGRFSVRIESKKTYNKGLFLFDVRHSPYGCAAWPALWLTDPSHWPDHGEVDVLEAVNGGDAGNMMTLHTARGCSMRGRRRMTGQALDASCYVGDNSNAGCGVQGPAASFGAAFNRNQGGLMAVEWRDDGIRMWQFARDGIPADITGKKPTPDSWGTAAADFPNTHCDIGARFTNNSIIANIDLCGDLIEASWNSSSCGGGATCSNYVANKPAEFANAYWEFGAFEVYQAS</sequence>
<feature type="region of interest" description="Disordered" evidence="1">
    <location>
        <begin position="1"/>
        <end position="20"/>
    </location>
</feature>
<dbReference type="InterPro" id="IPR050546">
    <property type="entry name" value="Glycosyl_Hydrlase_16"/>
</dbReference>